<name>A0ABD3NRI5_9STRA</name>
<evidence type="ECO:0000313" key="2">
    <source>
        <dbReference type="EMBL" id="KAL3778412.1"/>
    </source>
</evidence>
<evidence type="ECO:0000313" key="3">
    <source>
        <dbReference type="Proteomes" id="UP001516023"/>
    </source>
</evidence>
<keyword evidence="3" id="KW-1185">Reference proteome</keyword>
<dbReference type="Proteomes" id="UP001516023">
    <property type="component" value="Unassembled WGS sequence"/>
</dbReference>
<dbReference type="InterPro" id="IPR008560">
    <property type="entry name" value="DUF842_euk"/>
</dbReference>
<reference evidence="2 3" key="1">
    <citation type="journal article" date="2020" name="G3 (Bethesda)">
        <title>Improved Reference Genome for Cyclotella cryptica CCMP332, a Model for Cell Wall Morphogenesis, Salinity Adaptation, and Lipid Production in Diatoms (Bacillariophyta).</title>
        <authorList>
            <person name="Roberts W.R."/>
            <person name="Downey K.M."/>
            <person name="Ruck E.C."/>
            <person name="Traller J.C."/>
            <person name="Alverson A.J."/>
        </authorList>
    </citation>
    <scope>NUCLEOTIDE SEQUENCE [LARGE SCALE GENOMIC DNA]</scope>
    <source>
        <strain evidence="2 3">CCMP332</strain>
    </source>
</reference>
<dbReference type="Pfam" id="PF05811">
    <property type="entry name" value="DUF842"/>
    <property type="match status" value="1"/>
</dbReference>
<dbReference type="EMBL" id="JABMIG020000436">
    <property type="protein sequence ID" value="KAL3778412.1"/>
    <property type="molecule type" value="Genomic_DNA"/>
</dbReference>
<dbReference type="PANTHER" id="PTHR21096:SF0">
    <property type="entry name" value="PROTEIN FAM136A"/>
    <property type="match status" value="1"/>
</dbReference>
<sequence>MTTGKNGRKEQIDQCTNECYIPYQTASSVTQQEITNFQNRLQRAMMQCQDDAQGMITPDMQNDDRKMRRVEDNLLKCLDIAVQKGREGLTPMKQRIETQLK</sequence>
<organism evidence="2 3">
    <name type="scientific">Cyclotella cryptica</name>
    <dbReference type="NCBI Taxonomy" id="29204"/>
    <lineage>
        <taxon>Eukaryota</taxon>
        <taxon>Sar</taxon>
        <taxon>Stramenopiles</taxon>
        <taxon>Ochrophyta</taxon>
        <taxon>Bacillariophyta</taxon>
        <taxon>Coscinodiscophyceae</taxon>
        <taxon>Thalassiosirophycidae</taxon>
        <taxon>Stephanodiscales</taxon>
        <taxon>Stephanodiscaceae</taxon>
        <taxon>Cyclotella</taxon>
    </lineage>
</organism>
<comment type="similarity">
    <text evidence="1">Belongs to the FAM136 family.</text>
</comment>
<protein>
    <submittedName>
        <fullName evidence="2">Uncharacterized protein</fullName>
    </submittedName>
</protein>
<proteinExistence type="inferred from homology"/>
<dbReference type="PANTHER" id="PTHR21096">
    <property type="entry name" value="PROTEIN FAM136A"/>
    <property type="match status" value="1"/>
</dbReference>
<comment type="caution">
    <text evidence="2">The sequence shown here is derived from an EMBL/GenBank/DDBJ whole genome shotgun (WGS) entry which is preliminary data.</text>
</comment>
<gene>
    <name evidence="2" type="ORF">HJC23_004733</name>
</gene>
<dbReference type="AlphaFoldDB" id="A0ABD3NRI5"/>
<accession>A0ABD3NRI5</accession>
<evidence type="ECO:0000256" key="1">
    <source>
        <dbReference type="ARBA" id="ARBA00009952"/>
    </source>
</evidence>